<protein>
    <submittedName>
        <fullName evidence="2">Thioredoxin</fullName>
    </submittedName>
</protein>
<dbReference type="Proteomes" id="UP000621455">
    <property type="component" value="Unassembled WGS sequence"/>
</dbReference>
<reference evidence="2 3" key="1">
    <citation type="submission" date="2019-10" db="EMBL/GenBank/DDBJ databases">
        <title>Taxonomy of Antarctic Massilia spp.: description of Massilia rubra sp. nov., Massilia aquatica sp. nov., Massilia mucilaginosa sp. nov., Massilia frigida sp. nov. isolated from streams, lakes and regoliths.</title>
        <authorList>
            <person name="Holochova P."/>
            <person name="Sedlacek I."/>
            <person name="Kralova S."/>
            <person name="Maslanova I."/>
            <person name="Busse H.-J."/>
            <person name="Stankova E."/>
            <person name="Vrbovska V."/>
            <person name="Kovarovic V."/>
            <person name="Bartak M."/>
            <person name="Svec P."/>
            <person name="Pantucek R."/>
        </authorList>
    </citation>
    <scope>NUCLEOTIDE SEQUENCE [LARGE SCALE GENOMIC DNA]</scope>
    <source>
        <strain evidence="2 3">CCM 8695</strain>
    </source>
</reference>
<feature type="domain" description="Thioredoxin" evidence="1">
    <location>
        <begin position="33"/>
        <end position="109"/>
    </location>
</feature>
<evidence type="ECO:0000259" key="1">
    <source>
        <dbReference type="Pfam" id="PF00085"/>
    </source>
</evidence>
<dbReference type="InterPro" id="IPR013766">
    <property type="entry name" value="Thioredoxin_domain"/>
</dbReference>
<dbReference type="EMBL" id="WHJG01000013">
    <property type="protein sequence ID" value="NHZ80513.1"/>
    <property type="molecule type" value="Genomic_DNA"/>
</dbReference>
<gene>
    <name evidence="2" type="ORF">F2P44_14705</name>
</gene>
<accession>A0ABX0NEY0</accession>
<dbReference type="Gene3D" id="3.40.30.10">
    <property type="entry name" value="Glutaredoxin"/>
    <property type="match status" value="1"/>
</dbReference>
<sequence>MSTGCLDPWSDAAEIADRLASPFARLVLMLGAEDWCETCRLFRPVFDSIAHQRAGRQETWLWLDLEEHGEFLGDYIPDSLPLLVVYKGAQLTHAVIAGRVNATELEELLAQPSRIEHSALPDLRGRLMSSDWAL</sequence>
<name>A0ABX0NEY0_9BURK</name>
<evidence type="ECO:0000313" key="2">
    <source>
        <dbReference type="EMBL" id="NHZ80513.1"/>
    </source>
</evidence>
<dbReference type="CDD" id="cd02947">
    <property type="entry name" value="TRX_family"/>
    <property type="match status" value="1"/>
</dbReference>
<organism evidence="2 3">
    <name type="scientific">Massilia frigida</name>
    <dbReference type="NCBI Taxonomy" id="2609281"/>
    <lineage>
        <taxon>Bacteria</taxon>
        <taxon>Pseudomonadati</taxon>
        <taxon>Pseudomonadota</taxon>
        <taxon>Betaproteobacteria</taxon>
        <taxon>Burkholderiales</taxon>
        <taxon>Oxalobacteraceae</taxon>
        <taxon>Telluria group</taxon>
        <taxon>Massilia</taxon>
    </lineage>
</organism>
<proteinExistence type="predicted"/>
<dbReference type="RefSeq" id="WP_167087635.1">
    <property type="nucleotide sequence ID" value="NZ_WHJG01000013.1"/>
</dbReference>
<dbReference type="Pfam" id="PF00085">
    <property type="entry name" value="Thioredoxin"/>
    <property type="match status" value="1"/>
</dbReference>
<comment type="caution">
    <text evidence="2">The sequence shown here is derived from an EMBL/GenBank/DDBJ whole genome shotgun (WGS) entry which is preliminary data.</text>
</comment>
<keyword evidence="3" id="KW-1185">Reference proteome</keyword>
<evidence type="ECO:0000313" key="3">
    <source>
        <dbReference type="Proteomes" id="UP000621455"/>
    </source>
</evidence>
<dbReference type="InterPro" id="IPR036249">
    <property type="entry name" value="Thioredoxin-like_sf"/>
</dbReference>
<dbReference type="SUPFAM" id="SSF52833">
    <property type="entry name" value="Thioredoxin-like"/>
    <property type="match status" value="1"/>
</dbReference>